<keyword evidence="4" id="KW-1185">Reference proteome</keyword>
<dbReference type="RefSeq" id="WP_092959749.1">
    <property type="nucleotide sequence ID" value="NZ_FOSQ01000003.1"/>
</dbReference>
<evidence type="ECO:0000256" key="1">
    <source>
        <dbReference type="ARBA" id="ARBA00006987"/>
    </source>
</evidence>
<dbReference type="STRING" id="1123062.SAMN02745775_103415"/>
<dbReference type="CDD" id="cd07012">
    <property type="entry name" value="PBP2_Bug_TTT"/>
    <property type="match status" value="1"/>
</dbReference>
<dbReference type="Pfam" id="PF03401">
    <property type="entry name" value="TctC"/>
    <property type="match status" value="1"/>
</dbReference>
<feature type="chain" id="PRO_5011739259" evidence="2">
    <location>
        <begin position="27"/>
        <end position="327"/>
    </location>
</feature>
<dbReference type="Gene3D" id="3.40.190.10">
    <property type="entry name" value="Periplasmic binding protein-like II"/>
    <property type="match status" value="1"/>
</dbReference>
<dbReference type="InterPro" id="IPR042100">
    <property type="entry name" value="Bug_dom1"/>
</dbReference>
<dbReference type="AlphaFoldDB" id="A0A1I4AGC3"/>
<keyword evidence="2" id="KW-0732">Signal</keyword>
<gene>
    <name evidence="3" type="ORF">SAMN02745775_103415</name>
</gene>
<dbReference type="PIRSF" id="PIRSF017082">
    <property type="entry name" value="YflP"/>
    <property type="match status" value="1"/>
</dbReference>
<dbReference type="SUPFAM" id="SSF53850">
    <property type="entry name" value="Periplasmic binding protein-like II"/>
    <property type="match status" value="1"/>
</dbReference>
<accession>A0A1I4AGC3</accession>
<organism evidence="3 4">
    <name type="scientific">Falsiroseomonas stagni DSM 19981</name>
    <dbReference type="NCBI Taxonomy" id="1123062"/>
    <lineage>
        <taxon>Bacteria</taxon>
        <taxon>Pseudomonadati</taxon>
        <taxon>Pseudomonadota</taxon>
        <taxon>Alphaproteobacteria</taxon>
        <taxon>Acetobacterales</taxon>
        <taxon>Roseomonadaceae</taxon>
        <taxon>Falsiroseomonas</taxon>
    </lineage>
</organism>
<dbReference type="InterPro" id="IPR005064">
    <property type="entry name" value="BUG"/>
</dbReference>
<dbReference type="PANTHER" id="PTHR42928:SF5">
    <property type="entry name" value="BLR1237 PROTEIN"/>
    <property type="match status" value="1"/>
</dbReference>
<feature type="signal peptide" evidence="2">
    <location>
        <begin position="1"/>
        <end position="26"/>
    </location>
</feature>
<comment type="similarity">
    <text evidence="1">Belongs to the UPF0065 (bug) family.</text>
</comment>
<reference evidence="3 4" key="1">
    <citation type="submission" date="2016-10" db="EMBL/GenBank/DDBJ databases">
        <authorList>
            <person name="de Groot N.N."/>
        </authorList>
    </citation>
    <scope>NUCLEOTIDE SEQUENCE [LARGE SCALE GENOMIC DNA]</scope>
    <source>
        <strain evidence="3 4">DSM 19981</strain>
    </source>
</reference>
<sequence>MKRGCLLIGSLIGCLGWLAATLPAAAQTAPWPTRPLRLIVPFAPGATADLLGRMVGQRLNEELGQPVVVENRAGAGATLGSQVVAQAAPDGYTLLLSNAASQGTAPAMGRVPYDPVADFAHVALVGTIAQYLVVNPAVPARDLASFIALVRAHPGRYNLGTAGNGSIGHFAGALFMSRAQLDMVIVPYGGTAPATRDLLAGNVHAVFQNAPEAGPHVRDNRLRLLAVTGEAREEDFPQVPTFVEGGFPGFVNYTWYGLSAPRGTPDAVVQRLNAAMLRALATPAMRDTLRNIGVMAGHTTPAQYTAFVAAEVAKFTRLAQSTGIRAE</sequence>
<dbReference type="EMBL" id="FOSQ01000003">
    <property type="protein sequence ID" value="SFK55077.1"/>
    <property type="molecule type" value="Genomic_DNA"/>
</dbReference>
<evidence type="ECO:0000313" key="3">
    <source>
        <dbReference type="EMBL" id="SFK55077.1"/>
    </source>
</evidence>
<dbReference type="Proteomes" id="UP000199473">
    <property type="component" value="Unassembled WGS sequence"/>
</dbReference>
<name>A0A1I4AGC3_9PROT</name>
<evidence type="ECO:0000313" key="4">
    <source>
        <dbReference type="Proteomes" id="UP000199473"/>
    </source>
</evidence>
<dbReference type="Gene3D" id="3.40.190.150">
    <property type="entry name" value="Bordetella uptake gene, domain 1"/>
    <property type="match status" value="1"/>
</dbReference>
<proteinExistence type="inferred from homology"/>
<protein>
    <submittedName>
        <fullName evidence="3">Tripartite-type tricarboxylate transporter, receptor component TctC</fullName>
    </submittedName>
</protein>
<keyword evidence="3" id="KW-0675">Receptor</keyword>
<dbReference type="OrthoDB" id="9780943at2"/>
<evidence type="ECO:0000256" key="2">
    <source>
        <dbReference type="SAM" id="SignalP"/>
    </source>
</evidence>
<dbReference type="PANTHER" id="PTHR42928">
    <property type="entry name" value="TRICARBOXYLATE-BINDING PROTEIN"/>
    <property type="match status" value="1"/>
</dbReference>